<proteinExistence type="inferred from homology"/>
<dbReference type="InterPro" id="IPR004088">
    <property type="entry name" value="KH_dom_type_1"/>
</dbReference>
<dbReference type="InterPro" id="IPR012340">
    <property type="entry name" value="NA-bd_OB-fold"/>
</dbReference>
<dbReference type="InterPro" id="IPR026699">
    <property type="entry name" value="Exosome_RNA_bind1/RRP40/RRP4"/>
</dbReference>
<dbReference type="Pfam" id="PF15985">
    <property type="entry name" value="KH_6"/>
    <property type="match status" value="1"/>
</dbReference>
<keyword evidence="5" id="KW-0698">rRNA processing</keyword>
<sequence>MGKSDKKPSLSPLLGQVVAPGDTVLELPKEGDQVVRIGGGLQQIGDVVVATRAGAVRNTAQGQYFIEGSQKRYIPQVDDAVIAVVTRRIGEMFEVDIGGPFRASLSGVAFEGATRRNRPNLKVGALVYGRVISADRDMEPEIECMDAHGKSSGFGPVAGGDMFNCTTGLARVLLGNPPCPVLVALGSALSYEIAVGINGRVWVKAEDAPTTILVSNSILNSEFISAKQSELMVKTLLTRMGKLPAA</sequence>
<feature type="domain" description="K Homology" evidence="10">
    <location>
        <begin position="162"/>
        <end position="208"/>
    </location>
</feature>
<keyword evidence="4" id="KW-0963">Cytoplasm</keyword>
<dbReference type="GO" id="GO:0000177">
    <property type="term" value="C:cytoplasmic exosome (RNase complex)"/>
    <property type="evidence" value="ECO:0007669"/>
    <property type="project" value="TreeGrafter"/>
</dbReference>
<dbReference type="CDD" id="cd05790">
    <property type="entry name" value="S1_Rrp40"/>
    <property type="match status" value="1"/>
</dbReference>
<evidence type="ECO:0000313" key="11">
    <source>
        <dbReference type="EMBL" id="CAD8647485.1"/>
    </source>
</evidence>
<evidence type="ECO:0000256" key="8">
    <source>
        <dbReference type="ARBA" id="ARBA00023242"/>
    </source>
</evidence>
<dbReference type="SUPFAM" id="SSF50249">
    <property type="entry name" value="Nucleic acid-binding proteins"/>
    <property type="match status" value="1"/>
</dbReference>
<dbReference type="FunFam" id="2.40.50.140:FF:000112">
    <property type="entry name" value="Exosome complex component RRP40"/>
    <property type="match status" value="1"/>
</dbReference>
<dbReference type="InterPro" id="IPR037319">
    <property type="entry name" value="Rrp40_S1"/>
</dbReference>
<keyword evidence="6" id="KW-0271">Exosome</keyword>
<dbReference type="SUPFAM" id="SSF110324">
    <property type="entry name" value="Ribosomal L27 protein-like"/>
    <property type="match status" value="1"/>
</dbReference>
<dbReference type="AlphaFoldDB" id="A0A7S0QLZ0"/>
<dbReference type="Gene3D" id="2.40.50.140">
    <property type="entry name" value="Nucleic acid-binding proteins"/>
    <property type="match status" value="1"/>
</dbReference>
<keyword evidence="8" id="KW-0539">Nucleus</keyword>
<dbReference type="SUPFAM" id="SSF54791">
    <property type="entry name" value="Eukaryotic type KH-domain (KH-domain type I)"/>
    <property type="match status" value="1"/>
</dbReference>
<evidence type="ECO:0000256" key="3">
    <source>
        <dbReference type="ARBA" id="ARBA00007841"/>
    </source>
</evidence>
<organism evidence="11">
    <name type="scientific">Pyramimonas obovata</name>
    <dbReference type="NCBI Taxonomy" id="1411642"/>
    <lineage>
        <taxon>Eukaryota</taxon>
        <taxon>Viridiplantae</taxon>
        <taxon>Chlorophyta</taxon>
        <taxon>Pyramimonadophyceae</taxon>
        <taxon>Pyramimonadales</taxon>
        <taxon>Pyramimonadaceae</taxon>
        <taxon>Pyramimonas</taxon>
        <taxon>Pyramimonas incertae sedis</taxon>
    </lineage>
</organism>
<evidence type="ECO:0000256" key="6">
    <source>
        <dbReference type="ARBA" id="ARBA00022835"/>
    </source>
</evidence>
<evidence type="ECO:0000256" key="4">
    <source>
        <dbReference type="ARBA" id="ARBA00022490"/>
    </source>
</evidence>
<comment type="similarity">
    <text evidence="3">Belongs to the RRP40 family.</text>
</comment>
<keyword evidence="7" id="KW-0694">RNA-binding</keyword>
<dbReference type="Gene3D" id="3.30.1370.10">
    <property type="entry name" value="K Homology domain, type 1"/>
    <property type="match status" value="1"/>
</dbReference>
<accession>A0A7S0QLZ0</accession>
<evidence type="ECO:0000256" key="2">
    <source>
        <dbReference type="ARBA" id="ARBA00004604"/>
    </source>
</evidence>
<protein>
    <recommendedName>
        <fullName evidence="9">Ribosomal RNA-processing protein 40</fullName>
    </recommendedName>
</protein>
<dbReference type="InterPro" id="IPR036612">
    <property type="entry name" value="KH_dom_type_1_sf"/>
</dbReference>
<dbReference type="PANTHER" id="PTHR21321">
    <property type="entry name" value="PNAS-3 RELATED"/>
    <property type="match status" value="1"/>
</dbReference>
<evidence type="ECO:0000256" key="5">
    <source>
        <dbReference type="ARBA" id="ARBA00022552"/>
    </source>
</evidence>
<dbReference type="InterPro" id="IPR049469">
    <property type="entry name" value="RRP40_KH-I"/>
</dbReference>
<dbReference type="Gene3D" id="2.40.50.100">
    <property type="match status" value="1"/>
</dbReference>
<comment type="subcellular location">
    <subcellularLocation>
        <location evidence="1">Cytoplasm</location>
    </subcellularLocation>
    <subcellularLocation>
        <location evidence="2">Nucleus</location>
        <location evidence="2">Nucleolus</location>
    </subcellularLocation>
</comment>
<dbReference type="GO" id="GO:0034475">
    <property type="term" value="P:U4 snRNA 3'-end processing"/>
    <property type="evidence" value="ECO:0007669"/>
    <property type="project" value="TreeGrafter"/>
</dbReference>
<dbReference type="Pfam" id="PF21262">
    <property type="entry name" value="RRP40_S1"/>
    <property type="match status" value="1"/>
</dbReference>
<name>A0A7S0QLZ0_9CHLO</name>
<dbReference type="CDD" id="cd22526">
    <property type="entry name" value="KH-I_Rrp40"/>
    <property type="match status" value="1"/>
</dbReference>
<evidence type="ECO:0000256" key="1">
    <source>
        <dbReference type="ARBA" id="ARBA00004496"/>
    </source>
</evidence>
<evidence type="ECO:0000256" key="7">
    <source>
        <dbReference type="ARBA" id="ARBA00022884"/>
    </source>
</evidence>
<dbReference type="GO" id="GO:0000176">
    <property type="term" value="C:nuclear exosome (RNase complex)"/>
    <property type="evidence" value="ECO:0007669"/>
    <property type="project" value="TreeGrafter"/>
</dbReference>
<dbReference type="FunFam" id="3.30.1370.10:FF:000038">
    <property type="entry name" value="exosome complex component RRP40"/>
    <property type="match status" value="1"/>
</dbReference>
<dbReference type="GO" id="GO:0010468">
    <property type="term" value="P:regulation of gene expression"/>
    <property type="evidence" value="ECO:0007669"/>
    <property type="project" value="UniProtKB-ARBA"/>
</dbReference>
<dbReference type="GO" id="GO:0071034">
    <property type="term" value="P:CUT catabolic process"/>
    <property type="evidence" value="ECO:0007669"/>
    <property type="project" value="TreeGrafter"/>
</dbReference>
<dbReference type="PANTHER" id="PTHR21321:SF1">
    <property type="entry name" value="EXOSOME COMPLEX COMPONENT RRP40"/>
    <property type="match status" value="1"/>
</dbReference>
<dbReference type="EMBL" id="HBFA01000294">
    <property type="protein sequence ID" value="CAD8647485.1"/>
    <property type="molecule type" value="Transcribed_RNA"/>
</dbReference>
<dbReference type="GO" id="GO:0005730">
    <property type="term" value="C:nucleolus"/>
    <property type="evidence" value="ECO:0007669"/>
    <property type="project" value="UniProtKB-SubCell"/>
</dbReference>
<gene>
    <name evidence="11" type="ORF">POBO1169_LOCUS149</name>
</gene>
<reference evidence="11" key="1">
    <citation type="submission" date="2021-01" db="EMBL/GenBank/DDBJ databases">
        <authorList>
            <person name="Corre E."/>
            <person name="Pelletier E."/>
            <person name="Niang G."/>
            <person name="Scheremetjew M."/>
            <person name="Finn R."/>
            <person name="Kale V."/>
            <person name="Holt S."/>
            <person name="Cochrane G."/>
            <person name="Meng A."/>
            <person name="Brown T."/>
            <person name="Cohen L."/>
        </authorList>
    </citation>
    <scope>NUCLEOTIDE SEQUENCE</scope>
    <source>
        <strain evidence="11">CCMP722</strain>
    </source>
</reference>
<dbReference type="GO" id="GO:0003723">
    <property type="term" value="F:RNA binding"/>
    <property type="evidence" value="ECO:0007669"/>
    <property type="project" value="UniProtKB-KW"/>
</dbReference>
<dbReference type="GO" id="GO:0000467">
    <property type="term" value="P:exonucleolytic trimming to generate mature 3'-end of 5.8S rRNA from tricistronic rRNA transcript (SSU-rRNA, 5.8S rRNA, LSU-rRNA)"/>
    <property type="evidence" value="ECO:0007669"/>
    <property type="project" value="TreeGrafter"/>
</dbReference>
<evidence type="ECO:0000259" key="10">
    <source>
        <dbReference type="Pfam" id="PF15985"/>
    </source>
</evidence>
<dbReference type="GO" id="GO:0071038">
    <property type="term" value="P:TRAMP-dependent tRNA surveillance pathway"/>
    <property type="evidence" value="ECO:0007669"/>
    <property type="project" value="TreeGrafter"/>
</dbReference>
<dbReference type="GO" id="GO:0071035">
    <property type="term" value="P:nuclear polyadenylation-dependent rRNA catabolic process"/>
    <property type="evidence" value="ECO:0007669"/>
    <property type="project" value="TreeGrafter"/>
</dbReference>
<evidence type="ECO:0000256" key="9">
    <source>
        <dbReference type="ARBA" id="ARBA00030615"/>
    </source>
</evidence>
<dbReference type="GO" id="GO:0071051">
    <property type="term" value="P:poly(A)-dependent snoRNA 3'-end processing"/>
    <property type="evidence" value="ECO:0007669"/>
    <property type="project" value="TreeGrafter"/>
</dbReference>